<dbReference type="GeneID" id="301849933"/>
<organism evidence="2 3">
    <name type="scientific">Ectopseudomonas hydrolytica</name>
    <dbReference type="NCBI Taxonomy" id="2493633"/>
    <lineage>
        <taxon>Bacteria</taxon>
        <taxon>Pseudomonadati</taxon>
        <taxon>Pseudomonadota</taxon>
        <taxon>Gammaproteobacteria</taxon>
        <taxon>Pseudomonadales</taxon>
        <taxon>Pseudomonadaceae</taxon>
        <taxon>Ectopseudomonas</taxon>
    </lineage>
</organism>
<proteinExistence type="predicted"/>
<dbReference type="Proteomes" id="UP001054897">
    <property type="component" value="Chromosome"/>
</dbReference>
<keyword evidence="3" id="KW-1185">Reference proteome</keyword>
<dbReference type="RefSeq" id="WP_252576693.1">
    <property type="nucleotide sequence ID" value="NZ_CP099397.1"/>
</dbReference>
<protein>
    <submittedName>
        <fullName evidence="2">DUF4172 domain-containing protein</fullName>
    </submittedName>
</protein>
<gene>
    <name evidence="2" type="ORF">L1F06_021960</name>
</gene>
<dbReference type="EMBL" id="CP099397">
    <property type="protein sequence ID" value="USR39291.1"/>
    <property type="molecule type" value="Genomic_DNA"/>
</dbReference>
<evidence type="ECO:0000259" key="1">
    <source>
        <dbReference type="Pfam" id="PF13776"/>
    </source>
</evidence>
<dbReference type="InterPro" id="IPR025230">
    <property type="entry name" value="DUF4172"/>
</dbReference>
<dbReference type="Pfam" id="PF13776">
    <property type="entry name" value="DUF4172"/>
    <property type="match status" value="1"/>
</dbReference>
<name>A0ABY5A7N7_9GAMM</name>
<evidence type="ECO:0000313" key="3">
    <source>
        <dbReference type="Proteomes" id="UP001054897"/>
    </source>
</evidence>
<sequence>MNDPLWIWQQSDWPHFSWQAKNACTAAARLRSGSRTFVSNAQRCGE</sequence>
<feature type="domain" description="DUF4172" evidence="1">
    <location>
        <begin position="6"/>
        <end position="38"/>
    </location>
</feature>
<accession>A0ABY5A7N7</accession>
<reference evidence="2" key="1">
    <citation type="submission" date="2022-06" db="EMBL/GenBank/DDBJ databases">
        <title>Complete genome of Pseudomonas hydrolytica DSWY01T.</title>
        <authorList>
            <person name="Jung J."/>
            <person name="Jeon C.O."/>
        </authorList>
    </citation>
    <scope>NUCLEOTIDE SEQUENCE</scope>
    <source>
        <strain evidence="2">DSWY01</strain>
    </source>
</reference>
<evidence type="ECO:0000313" key="2">
    <source>
        <dbReference type="EMBL" id="USR39291.1"/>
    </source>
</evidence>